<dbReference type="Proteomes" id="UP000076727">
    <property type="component" value="Unassembled WGS sequence"/>
</dbReference>
<organism evidence="1 2">
    <name type="scientific">Daedalea quercina L-15889</name>
    <dbReference type="NCBI Taxonomy" id="1314783"/>
    <lineage>
        <taxon>Eukaryota</taxon>
        <taxon>Fungi</taxon>
        <taxon>Dikarya</taxon>
        <taxon>Basidiomycota</taxon>
        <taxon>Agaricomycotina</taxon>
        <taxon>Agaricomycetes</taxon>
        <taxon>Polyporales</taxon>
        <taxon>Fomitopsis</taxon>
    </lineage>
</organism>
<dbReference type="EMBL" id="KV429042">
    <property type="protein sequence ID" value="KZT72146.1"/>
    <property type="molecule type" value="Genomic_DNA"/>
</dbReference>
<gene>
    <name evidence="1" type="ORF">DAEQUDRAFT_749578</name>
</gene>
<proteinExistence type="predicted"/>
<keyword evidence="2" id="KW-1185">Reference proteome</keyword>
<dbReference type="InterPro" id="IPR055323">
    <property type="entry name" value="C57A10.07/YOR238W"/>
</dbReference>
<evidence type="ECO:0000313" key="2">
    <source>
        <dbReference type="Proteomes" id="UP000076727"/>
    </source>
</evidence>
<dbReference type="AlphaFoldDB" id="A0A165SKW0"/>
<sequence>MLPLPISSSRKRRLSRSGLRHRRSVKDALLTRARITNLGLSLLTCVAVLSLLFNLSYHLSSPTNSTYQSLHRPLPFDILSTIQRHDVLSTIDHLIMVPGHAIWKGTDVRRRLDEEEWILEPYQRGGGRVDAFYRHIAAGAELAKEDEHSLLIFSGGQTRPTSTSTEAGSYMRLALAADLIPSLPTPSSRIPGLLRATTEDYALDSFQNLLYSIARFHEYTGRYPSHITVVGYEFKRQRFTELHRAALRWPPGRFHYIGIDAEDEELIKAQEGERLNGYLPYTIDTYGCHDMLLSKRRSRNPFIRFHSYHSSSPELVPLLNWCPGSSDGGRTAVYGGPLPWDTMQ</sequence>
<dbReference type="GO" id="GO:0005737">
    <property type="term" value="C:cytoplasm"/>
    <property type="evidence" value="ECO:0007669"/>
    <property type="project" value="TreeGrafter"/>
</dbReference>
<evidence type="ECO:0000313" key="1">
    <source>
        <dbReference type="EMBL" id="KZT72146.1"/>
    </source>
</evidence>
<name>A0A165SKW0_9APHY</name>
<evidence type="ECO:0008006" key="3">
    <source>
        <dbReference type="Google" id="ProtNLM"/>
    </source>
</evidence>
<reference evidence="1 2" key="1">
    <citation type="journal article" date="2016" name="Mol. Biol. Evol.">
        <title>Comparative Genomics of Early-Diverging Mushroom-Forming Fungi Provides Insights into the Origins of Lignocellulose Decay Capabilities.</title>
        <authorList>
            <person name="Nagy L.G."/>
            <person name="Riley R."/>
            <person name="Tritt A."/>
            <person name="Adam C."/>
            <person name="Daum C."/>
            <person name="Floudas D."/>
            <person name="Sun H."/>
            <person name="Yadav J.S."/>
            <person name="Pangilinan J."/>
            <person name="Larsson K.H."/>
            <person name="Matsuura K."/>
            <person name="Barry K."/>
            <person name="Labutti K."/>
            <person name="Kuo R."/>
            <person name="Ohm R.A."/>
            <person name="Bhattacharya S.S."/>
            <person name="Shirouzu T."/>
            <person name="Yoshinaga Y."/>
            <person name="Martin F.M."/>
            <person name="Grigoriev I.V."/>
            <person name="Hibbett D.S."/>
        </authorList>
    </citation>
    <scope>NUCLEOTIDE SEQUENCE [LARGE SCALE GENOMIC DNA]</scope>
    <source>
        <strain evidence="1 2">L-15889</strain>
    </source>
</reference>
<accession>A0A165SKW0</accession>
<dbReference type="PANTHER" id="PTHR28110:SF1">
    <property type="entry name" value="TRANSMEMBRANE PROTEIN"/>
    <property type="match status" value="1"/>
</dbReference>
<dbReference type="STRING" id="1314783.A0A165SKW0"/>
<protein>
    <recommendedName>
        <fullName evidence="3">DUF218 domain-containing protein</fullName>
    </recommendedName>
</protein>
<dbReference type="OrthoDB" id="4347at2759"/>
<dbReference type="PANTHER" id="PTHR28110">
    <property type="entry name" value="TRANSMEMBRANE PROTEIN"/>
    <property type="match status" value="1"/>
</dbReference>